<proteinExistence type="predicted"/>
<feature type="region of interest" description="Disordered" evidence="1">
    <location>
        <begin position="1"/>
        <end position="46"/>
    </location>
</feature>
<dbReference type="EMBL" id="ASPP01013490">
    <property type="protein sequence ID" value="ETO19595.1"/>
    <property type="molecule type" value="Genomic_DNA"/>
</dbReference>
<dbReference type="Pfam" id="PF00069">
    <property type="entry name" value="Pkinase"/>
    <property type="match status" value="1"/>
</dbReference>
<dbReference type="InterPro" id="IPR000719">
    <property type="entry name" value="Prot_kinase_dom"/>
</dbReference>
<dbReference type="OrthoDB" id="8693905at2759"/>
<feature type="compositionally biased region" description="Basic and acidic residues" evidence="1">
    <location>
        <begin position="35"/>
        <end position="44"/>
    </location>
</feature>
<reference evidence="3 4" key="1">
    <citation type="journal article" date="2013" name="Curr. Biol.">
        <title>The Genome of the Foraminiferan Reticulomyxa filosa.</title>
        <authorList>
            <person name="Glockner G."/>
            <person name="Hulsmann N."/>
            <person name="Schleicher M."/>
            <person name="Noegel A.A."/>
            <person name="Eichinger L."/>
            <person name="Gallinger C."/>
            <person name="Pawlowski J."/>
            <person name="Sierra R."/>
            <person name="Euteneuer U."/>
            <person name="Pillet L."/>
            <person name="Moustafa A."/>
            <person name="Platzer M."/>
            <person name="Groth M."/>
            <person name="Szafranski K."/>
            <person name="Schliwa M."/>
        </authorList>
    </citation>
    <scope>NUCLEOTIDE SEQUENCE [LARGE SCALE GENOMIC DNA]</scope>
</reference>
<dbReference type="Proteomes" id="UP000023152">
    <property type="component" value="Unassembled WGS sequence"/>
</dbReference>
<evidence type="ECO:0000313" key="4">
    <source>
        <dbReference type="Proteomes" id="UP000023152"/>
    </source>
</evidence>
<accession>X6MZY9</accession>
<protein>
    <recommendedName>
        <fullName evidence="2">Protein kinase domain-containing protein</fullName>
    </recommendedName>
</protein>
<comment type="caution">
    <text evidence="3">The sequence shown here is derived from an EMBL/GenBank/DDBJ whole genome shotgun (WGS) entry which is preliminary data.</text>
</comment>
<name>X6MZY9_RETFI</name>
<dbReference type="InterPro" id="IPR011009">
    <property type="entry name" value="Kinase-like_dom_sf"/>
</dbReference>
<dbReference type="PANTHER" id="PTHR24347">
    <property type="entry name" value="SERINE/THREONINE-PROTEIN KINASE"/>
    <property type="match status" value="1"/>
</dbReference>
<evidence type="ECO:0000259" key="2">
    <source>
        <dbReference type="PROSITE" id="PS50011"/>
    </source>
</evidence>
<dbReference type="PROSITE" id="PS50011">
    <property type="entry name" value="PROTEIN_KINASE_DOM"/>
    <property type="match status" value="1"/>
</dbReference>
<evidence type="ECO:0000256" key="1">
    <source>
        <dbReference type="SAM" id="MobiDB-lite"/>
    </source>
</evidence>
<feature type="compositionally biased region" description="Polar residues" evidence="1">
    <location>
        <begin position="20"/>
        <end position="34"/>
    </location>
</feature>
<dbReference type="GO" id="GO:0005524">
    <property type="term" value="F:ATP binding"/>
    <property type="evidence" value="ECO:0007669"/>
    <property type="project" value="InterPro"/>
</dbReference>
<dbReference type="AlphaFoldDB" id="X6MZY9"/>
<dbReference type="InterPro" id="IPR008271">
    <property type="entry name" value="Ser/Thr_kinase_AS"/>
</dbReference>
<dbReference type="SUPFAM" id="SSF56112">
    <property type="entry name" value="Protein kinase-like (PK-like)"/>
    <property type="match status" value="1"/>
</dbReference>
<dbReference type="GO" id="GO:0004672">
    <property type="term" value="F:protein kinase activity"/>
    <property type="evidence" value="ECO:0007669"/>
    <property type="project" value="InterPro"/>
</dbReference>
<dbReference type="PROSITE" id="PS00108">
    <property type="entry name" value="PROTEIN_KINASE_ST"/>
    <property type="match status" value="1"/>
</dbReference>
<dbReference type="SMART" id="SM00220">
    <property type="entry name" value="S_TKc"/>
    <property type="match status" value="1"/>
</dbReference>
<evidence type="ECO:0000313" key="3">
    <source>
        <dbReference type="EMBL" id="ETO19595.1"/>
    </source>
</evidence>
<dbReference type="Gene3D" id="1.10.510.10">
    <property type="entry name" value="Transferase(Phosphotransferase) domain 1"/>
    <property type="match status" value="1"/>
</dbReference>
<keyword evidence="4" id="KW-1185">Reference proteome</keyword>
<gene>
    <name evidence="3" type="ORF">RFI_17635</name>
</gene>
<organism evidence="3 4">
    <name type="scientific">Reticulomyxa filosa</name>
    <dbReference type="NCBI Taxonomy" id="46433"/>
    <lineage>
        <taxon>Eukaryota</taxon>
        <taxon>Sar</taxon>
        <taxon>Rhizaria</taxon>
        <taxon>Retaria</taxon>
        <taxon>Foraminifera</taxon>
        <taxon>Monothalamids</taxon>
        <taxon>Reticulomyxidae</taxon>
        <taxon>Reticulomyxa</taxon>
    </lineage>
</organism>
<feature type="domain" description="Protein kinase" evidence="2">
    <location>
        <begin position="97"/>
        <end position="307"/>
    </location>
</feature>
<sequence>MGNVSNTPSARHWSLEENRAISSQASEKTSTVESTCKDQMEDSSSKLTTLTPVEYSSLDSTSNNSVENGVKSESNGNKKYPVMAIQCQTKNEKCGCYNIIEKISGGSSCQVMKVQDTKSGVECAMKQIPVTFCCCCYCLNFFFKKKKKKKKEDLTIKLGALKTKDKIKQNKKTRLVDHFSDDRFHYIVTELGVNDLFRLVQGGKRLAEHCVRDIVGGLLKTLDVLHEFGICHCDIKPENMVFVPKSQTIDHPLDVNNSRESSGLWKLVDFGDACVVQDTQIYQHFIGTQNYLAPERWRQRFGWEMKG</sequence>